<keyword evidence="4" id="KW-1185">Reference proteome</keyword>
<gene>
    <name evidence="3" type="ORF">P378_19685</name>
</gene>
<proteinExistence type="predicted"/>
<dbReference type="SUPFAM" id="SSF102114">
    <property type="entry name" value="Radical SAM enzymes"/>
    <property type="match status" value="1"/>
</dbReference>
<organism evidence="3 4">
    <name type="scientific">Desulforamulus profundi</name>
    <dbReference type="NCBI Taxonomy" id="1383067"/>
    <lineage>
        <taxon>Bacteria</taxon>
        <taxon>Bacillati</taxon>
        <taxon>Bacillota</taxon>
        <taxon>Clostridia</taxon>
        <taxon>Eubacteriales</taxon>
        <taxon>Peptococcaceae</taxon>
        <taxon>Desulforamulus</taxon>
    </lineage>
</organism>
<dbReference type="InterPro" id="IPR007197">
    <property type="entry name" value="rSAM"/>
</dbReference>
<dbReference type="PROSITE" id="PS51918">
    <property type="entry name" value="RADICAL_SAM"/>
    <property type="match status" value="1"/>
</dbReference>
<feature type="domain" description="Radical SAM core" evidence="2">
    <location>
        <begin position="1"/>
        <end position="124"/>
    </location>
</feature>
<evidence type="ECO:0000259" key="2">
    <source>
        <dbReference type="PROSITE" id="PS51918"/>
    </source>
</evidence>
<evidence type="ECO:0000313" key="3">
    <source>
        <dbReference type="EMBL" id="PHJ36892.1"/>
    </source>
</evidence>
<feature type="region of interest" description="Disordered" evidence="1">
    <location>
        <begin position="91"/>
        <end position="110"/>
    </location>
</feature>
<evidence type="ECO:0000256" key="1">
    <source>
        <dbReference type="SAM" id="MobiDB-lite"/>
    </source>
</evidence>
<protein>
    <recommendedName>
        <fullName evidence="2">Radical SAM core domain-containing protein</fullName>
    </recommendedName>
</protein>
<dbReference type="Proteomes" id="UP000222564">
    <property type="component" value="Unassembled WGS sequence"/>
</dbReference>
<dbReference type="GO" id="GO:0005829">
    <property type="term" value="C:cytosol"/>
    <property type="evidence" value="ECO:0007669"/>
    <property type="project" value="TreeGrafter"/>
</dbReference>
<dbReference type="InterPro" id="IPR058240">
    <property type="entry name" value="rSAM_sf"/>
</dbReference>
<evidence type="ECO:0000313" key="4">
    <source>
        <dbReference type="Proteomes" id="UP000222564"/>
    </source>
</evidence>
<dbReference type="GO" id="GO:0051539">
    <property type="term" value="F:4 iron, 4 sulfur cluster binding"/>
    <property type="evidence" value="ECO:0007669"/>
    <property type="project" value="TreeGrafter"/>
</dbReference>
<accession>A0A2C6MBF6</accession>
<dbReference type="GO" id="GO:0035597">
    <property type="term" value="F:tRNA-2-methylthio-N(6)-dimethylallyladenosine(37) synthase activity"/>
    <property type="evidence" value="ECO:0007669"/>
    <property type="project" value="TreeGrafter"/>
</dbReference>
<dbReference type="InterPro" id="IPR023404">
    <property type="entry name" value="rSAM_horseshoe"/>
</dbReference>
<comment type="caution">
    <text evidence="3">The sequence shown here is derived from an EMBL/GenBank/DDBJ whole genome shotgun (WGS) entry which is preliminary data.</text>
</comment>
<dbReference type="PANTHER" id="PTHR43020:SF2">
    <property type="entry name" value="MITOCHONDRIAL TRNA METHYLTHIOTRANSFERASE CDK5RAP1"/>
    <property type="match status" value="1"/>
</dbReference>
<name>A0A2C6MBF6_9FIRM</name>
<dbReference type="Gene3D" id="3.80.30.20">
    <property type="entry name" value="tm_1862 like domain"/>
    <property type="match status" value="1"/>
</dbReference>
<sequence>MANNANVCRHLHIPLQSGDDEILARMKRRYNTRQFEELIIRIYRTIEGVAITSDVIVGFPGEKELHFQNTLNTVGKLGFAGIHVFKYSPRKGTPAAEMPDQVSPEEKEDRSKRLIELGNRLAHEYAGRQLGKDLQVLAEQPMRRMINCLRAIRIPISK</sequence>
<dbReference type="Pfam" id="PF04055">
    <property type="entry name" value="Radical_SAM"/>
    <property type="match status" value="1"/>
</dbReference>
<dbReference type="AlphaFoldDB" id="A0A2C6MBF6"/>
<dbReference type="EMBL" id="AWQQ01000145">
    <property type="protein sequence ID" value="PHJ36892.1"/>
    <property type="molecule type" value="Genomic_DNA"/>
</dbReference>
<reference evidence="3 4" key="1">
    <citation type="submission" date="2013-09" db="EMBL/GenBank/DDBJ databases">
        <title>Biodegradation of hydrocarbons in the deep terrestrial subsurface : characterization of a microbial consortium composed of two Desulfotomaculum species originating from a deep geological formation.</title>
        <authorList>
            <person name="Aullo T."/>
            <person name="Berlendis S."/>
            <person name="Lascourreges J.-F."/>
            <person name="Dessort D."/>
            <person name="Saint-Laurent S."/>
            <person name="Schraauwers B."/>
            <person name="Mas J."/>
            <person name="Magot M."/>
            <person name="Ranchou-Peyruse A."/>
        </authorList>
    </citation>
    <scope>NUCLEOTIDE SEQUENCE [LARGE SCALE GENOMIC DNA]</scope>
    <source>
        <strain evidence="3 4">Bs107</strain>
    </source>
</reference>
<dbReference type="PANTHER" id="PTHR43020">
    <property type="entry name" value="CDK5 REGULATORY SUBUNIT-ASSOCIATED PROTEIN 1"/>
    <property type="match status" value="1"/>
</dbReference>